<dbReference type="NCBIfam" id="NF045582">
    <property type="entry name" value="Npun_R2823_gen"/>
    <property type="match status" value="1"/>
</dbReference>
<dbReference type="InterPro" id="IPR054619">
    <property type="entry name" value="Npun_R2821-like"/>
</dbReference>
<sequence>MTNGIYTLANDVVYDQLVALLNSIEANAGQEIPVCVIPYDDRLEKVKAEISTRKNVMLFEDKSVIERWENFSTQAWKYHKRAQKVWKQRGLPPVYRLAMHRKLCGIDGPFDKFIYFDADTLLMGSLTLIYDKLNDYDWVTYDFQYKSDLKYIFDQPLEQLVKVFPGEELKSNIFCAGWFASKKGVFLDVQLEQLLEGLKSGEADVMALFGPDQSLFNYMVLRSKIPYYNFAYHHVEHATGNHWSSQFEDIDHVLYDHGKRLTYLHYMSIPSSKFTELCQGYDVDIAYKNLFLYYRYLNFPEQRPQKFIRPIGMSETLTKVKQFIQQKFTNMKVKIQKIKH</sequence>
<dbReference type="AlphaFoldDB" id="A0A073CGK7"/>
<protein>
    <recommendedName>
        <fullName evidence="3">Sugar transferase</fullName>
    </recommendedName>
</protein>
<evidence type="ECO:0000313" key="2">
    <source>
        <dbReference type="Proteomes" id="UP000027395"/>
    </source>
</evidence>
<dbReference type="EMBL" id="CM002803">
    <property type="protein sequence ID" value="KEI67424.1"/>
    <property type="molecule type" value="Genomic_DNA"/>
</dbReference>
<evidence type="ECO:0008006" key="3">
    <source>
        <dbReference type="Google" id="ProtNLM"/>
    </source>
</evidence>
<dbReference type="HOGENOM" id="CLU_072499_0_0_3"/>
<dbReference type="SUPFAM" id="SSF53448">
    <property type="entry name" value="Nucleotide-diphospho-sugar transferases"/>
    <property type="match status" value="1"/>
</dbReference>
<dbReference type="InterPro" id="IPR029044">
    <property type="entry name" value="Nucleotide-diphossugar_trans"/>
</dbReference>
<name>A0A073CGK7_PLAA1</name>
<dbReference type="eggNOG" id="COG1442">
    <property type="taxonomic scope" value="Bacteria"/>
</dbReference>
<gene>
    <name evidence="1" type="ORF">A19Y_2529</name>
</gene>
<keyword evidence="2" id="KW-1185">Reference proteome</keyword>
<dbReference type="RefSeq" id="WP_042154522.1">
    <property type="nucleotide sequence ID" value="NZ_CM002803.1"/>
</dbReference>
<proteinExistence type="predicted"/>
<organism evidence="1 2">
    <name type="scientific">Planktothrix agardhii (strain NIVA-CYA 126/8)</name>
    <dbReference type="NCBI Taxonomy" id="388467"/>
    <lineage>
        <taxon>Bacteria</taxon>
        <taxon>Bacillati</taxon>
        <taxon>Cyanobacteriota</taxon>
        <taxon>Cyanophyceae</taxon>
        <taxon>Oscillatoriophycideae</taxon>
        <taxon>Oscillatoriales</taxon>
        <taxon>Microcoleaceae</taxon>
        <taxon>Planktothrix</taxon>
    </lineage>
</organism>
<reference evidence="1 2" key="1">
    <citation type="journal article" date="2014" name="Appl. Environ. Microbiol.">
        <title>Elucidation of insertion elements encoded on plasmids and in vitro construction of shuttle vectors from the toxic cyanobacterium Planktothrix.</title>
        <authorList>
            <person name="Christiansen G."/>
            <person name="Goesmann A."/>
            <person name="Kurmayer R."/>
        </authorList>
    </citation>
    <scope>NUCLEOTIDE SEQUENCE [LARGE SCALE GENOMIC DNA]</scope>
    <source>
        <strain evidence="1 2">NIVA-CYA 126/8</strain>
    </source>
</reference>
<dbReference type="STRING" id="388467.A19Y_2529"/>
<dbReference type="Gene3D" id="3.90.550.10">
    <property type="entry name" value="Spore Coat Polysaccharide Biosynthesis Protein SpsA, Chain A"/>
    <property type="match status" value="1"/>
</dbReference>
<accession>A0A073CGK7</accession>
<dbReference type="PATRIC" id="fig|388467.6.peg.2472"/>
<evidence type="ECO:0000313" key="1">
    <source>
        <dbReference type="EMBL" id="KEI67424.1"/>
    </source>
</evidence>
<dbReference type="Proteomes" id="UP000027395">
    <property type="component" value="Chromosome"/>
</dbReference>